<dbReference type="EMBL" id="FUYA01000013">
    <property type="protein sequence ID" value="SKA82895.1"/>
    <property type="molecule type" value="Genomic_DNA"/>
</dbReference>
<sequence length="100" mass="11008">MGILLGRCPKPCKGRRPLTPPKDEALGNPDFAQKIRLNGMKAMLSSPSAVFFELVAFPDCMFLCLFQTALIFFLNASVQKENGGELAEEKEALYAILTQV</sequence>
<gene>
    <name evidence="1" type="ORF">SAMN02745702_02843</name>
</gene>
<keyword evidence="2" id="KW-1185">Reference proteome</keyword>
<reference evidence="1 2" key="1">
    <citation type="submission" date="2017-02" db="EMBL/GenBank/DDBJ databases">
        <authorList>
            <person name="Peterson S.W."/>
        </authorList>
    </citation>
    <scope>NUCLEOTIDE SEQUENCE [LARGE SCALE GENOMIC DNA]</scope>
    <source>
        <strain evidence="1 2">DSM 18034</strain>
    </source>
</reference>
<name>A0A1T4X1F2_9BACT</name>
<organism evidence="1 2">
    <name type="scientific">Desulfobaculum bizertense DSM 18034</name>
    <dbReference type="NCBI Taxonomy" id="1121442"/>
    <lineage>
        <taxon>Bacteria</taxon>
        <taxon>Pseudomonadati</taxon>
        <taxon>Thermodesulfobacteriota</taxon>
        <taxon>Desulfovibrionia</taxon>
        <taxon>Desulfovibrionales</taxon>
        <taxon>Desulfovibrionaceae</taxon>
        <taxon>Desulfobaculum</taxon>
    </lineage>
</organism>
<protein>
    <submittedName>
        <fullName evidence="1">Uncharacterized protein</fullName>
    </submittedName>
</protein>
<accession>A0A1T4X1F2</accession>
<dbReference type="Proteomes" id="UP000189733">
    <property type="component" value="Unassembled WGS sequence"/>
</dbReference>
<dbReference type="AlphaFoldDB" id="A0A1T4X1F2"/>
<evidence type="ECO:0000313" key="2">
    <source>
        <dbReference type="Proteomes" id="UP000189733"/>
    </source>
</evidence>
<evidence type="ECO:0000313" key="1">
    <source>
        <dbReference type="EMBL" id="SKA82895.1"/>
    </source>
</evidence>
<proteinExistence type="predicted"/>